<dbReference type="Proteomes" id="UP000030661">
    <property type="component" value="Unassembled WGS sequence"/>
</dbReference>
<accession>A0A0S6WAV1</accession>
<dbReference type="GO" id="GO:0003700">
    <property type="term" value="F:DNA-binding transcription factor activity"/>
    <property type="evidence" value="ECO:0007669"/>
    <property type="project" value="InterPro"/>
</dbReference>
<feature type="domain" description="HTH rpiR-type" evidence="4">
    <location>
        <begin position="2"/>
        <end position="79"/>
    </location>
</feature>
<dbReference type="EMBL" id="DF820463">
    <property type="protein sequence ID" value="GAK55267.1"/>
    <property type="molecule type" value="Genomic_DNA"/>
</dbReference>
<dbReference type="HOGENOM" id="CLU_055769_0_0_0"/>
<keyword evidence="3" id="KW-0804">Transcription</keyword>
<evidence type="ECO:0000256" key="3">
    <source>
        <dbReference type="ARBA" id="ARBA00023163"/>
    </source>
</evidence>
<dbReference type="InterPro" id="IPR009057">
    <property type="entry name" value="Homeodomain-like_sf"/>
</dbReference>
<dbReference type="eggNOG" id="COG1737">
    <property type="taxonomic scope" value="Bacteria"/>
</dbReference>
<evidence type="ECO:0000313" key="6">
    <source>
        <dbReference type="EMBL" id="GAK55267.1"/>
    </source>
</evidence>
<protein>
    <submittedName>
        <fullName evidence="6">Transcriptional regulator, RpiR family</fullName>
    </submittedName>
</protein>
<name>A0A0S6WAV1_VECG1</name>
<dbReference type="InterPro" id="IPR001347">
    <property type="entry name" value="SIS_dom"/>
</dbReference>
<dbReference type="InterPro" id="IPR036388">
    <property type="entry name" value="WH-like_DNA-bd_sf"/>
</dbReference>
<dbReference type="Pfam" id="PF01380">
    <property type="entry name" value="SIS"/>
    <property type="match status" value="1"/>
</dbReference>
<organism evidence="6">
    <name type="scientific">Vecturithrix granuli</name>
    <dbReference type="NCBI Taxonomy" id="1499967"/>
    <lineage>
        <taxon>Bacteria</taxon>
        <taxon>Candidatus Moduliflexota</taxon>
        <taxon>Candidatus Vecturitrichia</taxon>
        <taxon>Candidatus Vecturitrichales</taxon>
        <taxon>Candidatus Vecturitrichaceae</taxon>
        <taxon>Candidatus Vecturithrix</taxon>
    </lineage>
</organism>
<feature type="domain" description="SIS" evidence="5">
    <location>
        <begin position="124"/>
        <end position="263"/>
    </location>
</feature>
<evidence type="ECO:0000259" key="5">
    <source>
        <dbReference type="PROSITE" id="PS51464"/>
    </source>
</evidence>
<evidence type="ECO:0000256" key="1">
    <source>
        <dbReference type="ARBA" id="ARBA00023015"/>
    </source>
</evidence>
<dbReference type="CDD" id="cd05013">
    <property type="entry name" value="SIS_RpiR"/>
    <property type="match status" value="1"/>
</dbReference>
<dbReference type="STRING" id="1499967.U27_02099"/>
<gene>
    <name evidence="6" type="ORF">U27_02099</name>
</gene>
<reference evidence="6" key="1">
    <citation type="journal article" date="2015" name="PeerJ">
        <title>First genomic representation of candidate bacterial phylum KSB3 points to enhanced environmental sensing as a trigger of wastewater bulking.</title>
        <authorList>
            <person name="Sekiguchi Y."/>
            <person name="Ohashi A."/>
            <person name="Parks D.H."/>
            <person name="Yamauchi T."/>
            <person name="Tyson G.W."/>
            <person name="Hugenholtz P."/>
        </authorList>
    </citation>
    <scope>NUCLEOTIDE SEQUENCE [LARGE SCALE GENOMIC DNA]</scope>
</reference>
<dbReference type="Gene3D" id="3.40.50.10490">
    <property type="entry name" value="Glucose-6-phosphate isomerase like protein, domain 1"/>
    <property type="match status" value="1"/>
</dbReference>
<dbReference type="InterPro" id="IPR000281">
    <property type="entry name" value="HTH_RpiR"/>
</dbReference>
<dbReference type="GO" id="GO:0097367">
    <property type="term" value="F:carbohydrate derivative binding"/>
    <property type="evidence" value="ECO:0007669"/>
    <property type="project" value="InterPro"/>
</dbReference>
<keyword evidence="1" id="KW-0805">Transcription regulation</keyword>
<evidence type="ECO:0000313" key="7">
    <source>
        <dbReference type="Proteomes" id="UP000030661"/>
    </source>
</evidence>
<dbReference type="InterPro" id="IPR035472">
    <property type="entry name" value="RpiR-like_SIS"/>
</dbReference>
<dbReference type="PROSITE" id="PS51071">
    <property type="entry name" value="HTH_RPIR"/>
    <property type="match status" value="1"/>
</dbReference>
<dbReference type="Gene3D" id="1.10.10.10">
    <property type="entry name" value="Winged helix-like DNA-binding domain superfamily/Winged helix DNA-binding domain"/>
    <property type="match status" value="1"/>
</dbReference>
<dbReference type="GO" id="GO:0003677">
    <property type="term" value="F:DNA binding"/>
    <property type="evidence" value="ECO:0007669"/>
    <property type="project" value="UniProtKB-KW"/>
</dbReference>
<evidence type="ECO:0000259" key="4">
    <source>
        <dbReference type="PROSITE" id="PS51071"/>
    </source>
</evidence>
<sequence length="281" mass="31453">MAVVLPTIRQKLDSMTPMQRKIARFVLEQPTAVIKMSITEFAAACHVKSEASIVKFYRTLGFSGYHDFKVNLATEIAGNTFYHTYSDITENDNMETIKEKIFQGGMQILHDNLTWISTEAMEKAAEMIRYARRVIILGYAPSGVVAHHAFLKFSRLGLHCHYTQDSHINAMVMANPQEGDVIFCISQSGESKDLVIPVEHAKPPAKVIALTGVSDSHLSKIADVCISTISEEVDYRTDAMLSRLVQFVVVDTLYTAIGLRSGQQAWEQLGKTKQVLSYLKY</sequence>
<dbReference type="PROSITE" id="PS51464">
    <property type="entry name" value="SIS"/>
    <property type="match status" value="1"/>
</dbReference>
<keyword evidence="7" id="KW-1185">Reference proteome</keyword>
<proteinExistence type="predicted"/>
<dbReference type="Pfam" id="PF01418">
    <property type="entry name" value="HTH_6"/>
    <property type="match status" value="1"/>
</dbReference>
<keyword evidence="2" id="KW-0238">DNA-binding</keyword>
<dbReference type="GO" id="GO:1901135">
    <property type="term" value="P:carbohydrate derivative metabolic process"/>
    <property type="evidence" value="ECO:0007669"/>
    <property type="project" value="InterPro"/>
</dbReference>
<dbReference type="SUPFAM" id="SSF53697">
    <property type="entry name" value="SIS domain"/>
    <property type="match status" value="1"/>
</dbReference>
<dbReference type="InterPro" id="IPR046348">
    <property type="entry name" value="SIS_dom_sf"/>
</dbReference>
<dbReference type="InterPro" id="IPR047640">
    <property type="entry name" value="RpiR-like"/>
</dbReference>
<dbReference type="SUPFAM" id="SSF46689">
    <property type="entry name" value="Homeodomain-like"/>
    <property type="match status" value="1"/>
</dbReference>
<dbReference type="AlphaFoldDB" id="A0A0S6WAV1"/>
<evidence type="ECO:0000256" key="2">
    <source>
        <dbReference type="ARBA" id="ARBA00023125"/>
    </source>
</evidence>
<dbReference type="PANTHER" id="PTHR30514">
    <property type="entry name" value="GLUCOKINASE"/>
    <property type="match status" value="1"/>
</dbReference>
<dbReference type="PANTHER" id="PTHR30514:SF1">
    <property type="entry name" value="HTH-TYPE TRANSCRIPTIONAL REGULATOR HEXR-RELATED"/>
    <property type="match status" value="1"/>
</dbReference>